<evidence type="ECO:0000313" key="9">
    <source>
        <dbReference type="EMBL" id="KAK9945261.1"/>
    </source>
</evidence>
<evidence type="ECO:0000256" key="2">
    <source>
        <dbReference type="ARBA" id="ARBA00004574"/>
    </source>
</evidence>
<sequence>MDHHPLYNTHVKLLAFDFLSLTQTSSSSSSSSDPISFSRNGLLLSRAETCRHRHLTSPYFYRRSPPDVRLIASMATRFETEIKLGVVARVRGKISSYRGDMQITVTDVVIERDPNVEVLHWLECMMLARKVYNAVTAPGK</sequence>
<evidence type="ECO:0000256" key="7">
    <source>
        <dbReference type="ARBA" id="ARBA00023242"/>
    </source>
</evidence>
<dbReference type="GO" id="GO:0003677">
    <property type="term" value="F:DNA binding"/>
    <property type="evidence" value="ECO:0007669"/>
    <property type="project" value="UniProtKB-KW"/>
</dbReference>
<dbReference type="SUPFAM" id="SSF50249">
    <property type="entry name" value="Nucleic acid-binding proteins"/>
    <property type="match status" value="1"/>
</dbReference>
<evidence type="ECO:0000256" key="6">
    <source>
        <dbReference type="ARBA" id="ARBA00023125"/>
    </source>
</evidence>
<evidence type="ECO:0000256" key="5">
    <source>
        <dbReference type="ARBA" id="ARBA00022895"/>
    </source>
</evidence>
<evidence type="ECO:0000313" key="10">
    <source>
        <dbReference type="Proteomes" id="UP001457282"/>
    </source>
</evidence>
<dbReference type="PANTHER" id="PTHR13989:SF33">
    <property type="entry name" value="CST COMPLEX SUBUNIT STN1"/>
    <property type="match status" value="1"/>
</dbReference>
<evidence type="ECO:0000256" key="4">
    <source>
        <dbReference type="ARBA" id="ARBA00022454"/>
    </source>
</evidence>
<keyword evidence="4" id="KW-0158">Chromosome</keyword>
<dbReference type="Gene3D" id="2.40.50.140">
    <property type="entry name" value="Nucleic acid-binding proteins"/>
    <property type="match status" value="1"/>
</dbReference>
<organism evidence="9 10">
    <name type="scientific">Rubus argutus</name>
    <name type="common">Southern blackberry</name>
    <dbReference type="NCBI Taxonomy" id="59490"/>
    <lineage>
        <taxon>Eukaryota</taxon>
        <taxon>Viridiplantae</taxon>
        <taxon>Streptophyta</taxon>
        <taxon>Embryophyta</taxon>
        <taxon>Tracheophyta</taxon>
        <taxon>Spermatophyta</taxon>
        <taxon>Magnoliopsida</taxon>
        <taxon>eudicotyledons</taxon>
        <taxon>Gunneridae</taxon>
        <taxon>Pentapetalae</taxon>
        <taxon>rosids</taxon>
        <taxon>fabids</taxon>
        <taxon>Rosales</taxon>
        <taxon>Rosaceae</taxon>
        <taxon>Rosoideae</taxon>
        <taxon>Rosoideae incertae sedis</taxon>
        <taxon>Rubus</taxon>
    </lineage>
</organism>
<accession>A0AAW1Y923</accession>
<dbReference type="Proteomes" id="UP001457282">
    <property type="component" value="Unassembled WGS sequence"/>
</dbReference>
<keyword evidence="5" id="KW-0779">Telomere</keyword>
<dbReference type="AlphaFoldDB" id="A0AAW1Y923"/>
<protein>
    <recommendedName>
        <fullName evidence="3">CST complex subunit STN1</fullName>
    </recommendedName>
    <alternativeName>
        <fullName evidence="8">Suppressor of cdc thirteen homolog</fullName>
    </alternativeName>
</protein>
<gene>
    <name evidence="9" type="ORF">M0R45_010786</name>
</gene>
<dbReference type="InterPro" id="IPR012340">
    <property type="entry name" value="NA-bd_OB-fold"/>
</dbReference>
<proteinExistence type="predicted"/>
<evidence type="ECO:0000256" key="1">
    <source>
        <dbReference type="ARBA" id="ARBA00004123"/>
    </source>
</evidence>
<keyword evidence="6" id="KW-0238">DNA-binding</keyword>
<evidence type="ECO:0000256" key="8">
    <source>
        <dbReference type="ARBA" id="ARBA00030039"/>
    </source>
</evidence>
<comment type="subcellular location">
    <subcellularLocation>
        <location evidence="2">Chromosome</location>
        <location evidence="2">Telomere</location>
    </subcellularLocation>
    <subcellularLocation>
        <location evidence="1">Nucleus</location>
    </subcellularLocation>
</comment>
<name>A0AAW1Y923_RUBAR</name>
<keyword evidence="7" id="KW-0539">Nucleus</keyword>
<keyword evidence="10" id="KW-1185">Reference proteome</keyword>
<dbReference type="PANTHER" id="PTHR13989">
    <property type="entry name" value="REPLICATION PROTEIN A-RELATED"/>
    <property type="match status" value="1"/>
</dbReference>
<dbReference type="EMBL" id="JBEDUW010000002">
    <property type="protein sequence ID" value="KAK9945261.1"/>
    <property type="molecule type" value="Genomic_DNA"/>
</dbReference>
<reference evidence="9 10" key="1">
    <citation type="journal article" date="2023" name="G3 (Bethesda)">
        <title>A chromosome-length genome assembly and annotation of blackberry (Rubus argutus, cv. 'Hillquist').</title>
        <authorList>
            <person name="Bruna T."/>
            <person name="Aryal R."/>
            <person name="Dudchenko O."/>
            <person name="Sargent D.J."/>
            <person name="Mead D."/>
            <person name="Buti M."/>
            <person name="Cavallini A."/>
            <person name="Hytonen T."/>
            <person name="Andres J."/>
            <person name="Pham M."/>
            <person name="Weisz D."/>
            <person name="Mascagni F."/>
            <person name="Usai G."/>
            <person name="Natali L."/>
            <person name="Bassil N."/>
            <person name="Fernandez G.E."/>
            <person name="Lomsadze A."/>
            <person name="Armour M."/>
            <person name="Olukolu B."/>
            <person name="Poorten T."/>
            <person name="Britton C."/>
            <person name="Davik J."/>
            <person name="Ashrafi H."/>
            <person name="Aiden E.L."/>
            <person name="Borodovsky M."/>
            <person name="Worthington M."/>
        </authorList>
    </citation>
    <scope>NUCLEOTIDE SEQUENCE [LARGE SCALE GENOMIC DNA]</scope>
    <source>
        <strain evidence="9">PI 553951</strain>
    </source>
</reference>
<dbReference type="GO" id="GO:0000781">
    <property type="term" value="C:chromosome, telomeric region"/>
    <property type="evidence" value="ECO:0007669"/>
    <property type="project" value="UniProtKB-SubCell"/>
</dbReference>
<evidence type="ECO:0000256" key="3">
    <source>
        <dbReference type="ARBA" id="ARBA00017411"/>
    </source>
</evidence>
<dbReference type="GO" id="GO:0005634">
    <property type="term" value="C:nucleus"/>
    <property type="evidence" value="ECO:0007669"/>
    <property type="project" value="UniProtKB-SubCell"/>
</dbReference>
<dbReference type="InterPro" id="IPR040260">
    <property type="entry name" value="RFA2-like"/>
</dbReference>
<comment type="caution">
    <text evidence="9">The sequence shown here is derived from an EMBL/GenBank/DDBJ whole genome shotgun (WGS) entry which is preliminary data.</text>
</comment>